<keyword evidence="2" id="KW-1185">Reference proteome</keyword>
<protein>
    <submittedName>
        <fullName evidence="1">Uncharacterized protein</fullName>
    </submittedName>
</protein>
<reference evidence="1 2" key="1">
    <citation type="submission" date="2016-10" db="EMBL/GenBank/DDBJ databases">
        <authorList>
            <person name="de Groot N.N."/>
        </authorList>
    </citation>
    <scope>NUCLEOTIDE SEQUENCE [LARGE SCALE GENOMIC DNA]</scope>
    <source>
        <strain evidence="1 2">DSM 26130</strain>
    </source>
</reference>
<dbReference type="STRING" id="662367.SAMN05216167_13424"/>
<dbReference type="EMBL" id="FOLQ01000034">
    <property type="protein sequence ID" value="SFF19025.1"/>
    <property type="molecule type" value="Genomic_DNA"/>
</dbReference>
<evidence type="ECO:0000313" key="1">
    <source>
        <dbReference type="EMBL" id="SFF19025.1"/>
    </source>
</evidence>
<evidence type="ECO:0000313" key="2">
    <source>
        <dbReference type="Proteomes" id="UP000198598"/>
    </source>
</evidence>
<proteinExistence type="predicted"/>
<dbReference type="AlphaFoldDB" id="A0A1I2GN64"/>
<dbReference type="Proteomes" id="UP000198598">
    <property type="component" value="Unassembled WGS sequence"/>
</dbReference>
<sequence>MYPVDTVGYPGTPLQVAVPHIRTIMKIDIPDSFSLQAAVCGA</sequence>
<accession>A0A1I2GN64</accession>
<gene>
    <name evidence="1" type="ORF">SAMN05216167_13424</name>
</gene>
<organism evidence="1 2">
    <name type="scientific">Spirosoma endophyticum</name>
    <dbReference type="NCBI Taxonomy" id="662367"/>
    <lineage>
        <taxon>Bacteria</taxon>
        <taxon>Pseudomonadati</taxon>
        <taxon>Bacteroidota</taxon>
        <taxon>Cytophagia</taxon>
        <taxon>Cytophagales</taxon>
        <taxon>Cytophagaceae</taxon>
        <taxon>Spirosoma</taxon>
    </lineage>
</organism>
<name>A0A1I2GN64_9BACT</name>